<accession>A0A6I9S7U8</accession>
<dbReference type="PANTHER" id="PTHR36799:SF2">
    <property type="entry name" value="PROTEIN CHLORORESPIRATORY REDUCTION 42, CHLOROPLASTIC"/>
    <property type="match status" value="1"/>
</dbReference>
<keyword evidence="1" id="KW-1185">Reference proteome</keyword>
<dbReference type="GO" id="GO:0010258">
    <property type="term" value="P:NADH dehydrogenase complex (plastoquinone) assembly"/>
    <property type="evidence" value="ECO:0007669"/>
    <property type="project" value="InterPro"/>
</dbReference>
<dbReference type="RefSeq" id="XP_073104904.1">
    <property type="nucleotide sequence ID" value="XM_073248803.1"/>
</dbReference>
<gene>
    <name evidence="2" type="primary">LOC105057661</name>
</gene>
<proteinExistence type="predicted"/>
<evidence type="ECO:0000313" key="2">
    <source>
        <dbReference type="RefSeq" id="XP_010938636.1"/>
    </source>
</evidence>
<sequence length="125" mass="13702">MSASYSIPSWTLPSPIPPLQQPKQLNYQFRRFVPVVHCISDSKETSIGNGNTDLRIGSPIIVVEAPPMLKTASSIPTLRANSGLVKPGDVGRIVARKPKDVWAVRLAIGTYLLDGKHFKPLDIEE</sequence>
<dbReference type="GeneID" id="105057661"/>
<protein>
    <submittedName>
        <fullName evidence="2">Uncharacterized protein LOC105057661</fullName>
    </submittedName>
</protein>
<dbReference type="Proteomes" id="UP000504607">
    <property type="component" value="Chromosome 14"/>
</dbReference>
<name>A0A6I9S7U8_ELAGV</name>
<dbReference type="Pfam" id="PF11347">
    <property type="entry name" value="CRR42-like"/>
    <property type="match status" value="1"/>
</dbReference>
<dbReference type="PANTHER" id="PTHR36799">
    <property type="match status" value="1"/>
</dbReference>
<dbReference type="OrthoDB" id="2020429at2759"/>
<dbReference type="RefSeq" id="XP_010938636.1">
    <property type="nucleotide sequence ID" value="XM_010940334.2"/>
</dbReference>
<dbReference type="InterPro" id="IPR021495">
    <property type="entry name" value="CRR42-like"/>
</dbReference>
<organism evidence="1 2">
    <name type="scientific">Elaeis guineensis var. tenera</name>
    <name type="common">Oil palm</name>
    <dbReference type="NCBI Taxonomy" id="51953"/>
    <lineage>
        <taxon>Eukaryota</taxon>
        <taxon>Viridiplantae</taxon>
        <taxon>Streptophyta</taxon>
        <taxon>Embryophyta</taxon>
        <taxon>Tracheophyta</taxon>
        <taxon>Spermatophyta</taxon>
        <taxon>Magnoliopsida</taxon>
        <taxon>Liliopsida</taxon>
        <taxon>Arecaceae</taxon>
        <taxon>Arecoideae</taxon>
        <taxon>Cocoseae</taxon>
        <taxon>Elaeidinae</taxon>
        <taxon>Elaeis</taxon>
    </lineage>
</organism>
<evidence type="ECO:0000313" key="1">
    <source>
        <dbReference type="Proteomes" id="UP000504607"/>
    </source>
</evidence>
<reference evidence="2" key="1">
    <citation type="submission" date="2025-08" db="UniProtKB">
        <authorList>
            <consortium name="RefSeq"/>
        </authorList>
    </citation>
    <scope>IDENTIFICATION</scope>
</reference>
<dbReference type="InParanoid" id="A0A6I9S7U8"/>
<dbReference type="AlphaFoldDB" id="A0A6I9S7U8"/>